<sequence>MYIRKMYLDKLFAFKYTDFIKVITGVRRSGKSVLLKQYMDYIFYRR</sequence>
<gene>
    <name evidence="1" type="ORF">HW270_00995</name>
</gene>
<protein>
    <submittedName>
        <fullName evidence="1">ATPase</fullName>
    </submittedName>
</protein>
<dbReference type="AlphaFoldDB" id="A0A7Y9B027"/>
<keyword evidence="2" id="KW-1185">Reference proteome</keyword>
<evidence type="ECO:0000313" key="1">
    <source>
        <dbReference type="EMBL" id="NWO22668.1"/>
    </source>
</evidence>
<evidence type="ECO:0000313" key="2">
    <source>
        <dbReference type="Proteomes" id="UP000526307"/>
    </source>
</evidence>
<comment type="caution">
    <text evidence="1">The sequence shown here is derived from an EMBL/GenBank/DDBJ whole genome shotgun (WGS) entry which is preliminary data.</text>
</comment>
<dbReference type="EMBL" id="JABXYR010000001">
    <property type="protein sequence ID" value="NWO22668.1"/>
    <property type="molecule type" value="Genomic_DNA"/>
</dbReference>
<organism evidence="1 2">
    <name type="scientific">Mogibacterium timidum</name>
    <dbReference type="NCBI Taxonomy" id="35519"/>
    <lineage>
        <taxon>Bacteria</taxon>
        <taxon>Bacillati</taxon>
        <taxon>Bacillota</taxon>
        <taxon>Clostridia</taxon>
        <taxon>Peptostreptococcales</taxon>
        <taxon>Anaerovoracaceae</taxon>
        <taxon>Mogibacterium</taxon>
    </lineage>
</organism>
<name>A0A7Y9B027_9FIRM</name>
<reference evidence="1 2" key="1">
    <citation type="submission" date="2020-06" db="EMBL/GenBank/DDBJ databases">
        <title>Mogibacterium timidum strain W9173 genomic sequence.</title>
        <authorList>
            <person name="Wade W.G."/>
            <person name="Johnston C.D."/>
            <person name="Chen T."/>
            <person name="Dewhirst F.E."/>
        </authorList>
    </citation>
    <scope>NUCLEOTIDE SEQUENCE [LARGE SCALE GENOMIC DNA]</scope>
    <source>
        <strain evidence="1 2">W9173</strain>
    </source>
</reference>
<dbReference type="RefSeq" id="WP_178978087.1">
    <property type="nucleotide sequence ID" value="NZ_JABXYR010000001.1"/>
</dbReference>
<accession>A0A7Y9B027</accession>
<proteinExistence type="predicted"/>
<dbReference type="Proteomes" id="UP000526307">
    <property type="component" value="Unassembled WGS sequence"/>
</dbReference>